<dbReference type="AlphaFoldDB" id="A0AAV7W9Q3"/>
<feature type="region of interest" description="Disordered" evidence="1">
    <location>
        <begin position="14"/>
        <end position="54"/>
    </location>
</feature>
<gene>
    <name evidence="2" type="ORF">NDU88_004964</name>
</gene>
<name>A0AAV7W9Q3_PLEWA</name>
<evidence type="ECO:0000313" key="3">
    <source>
        <dbReference type="Proteomes" id="UP001066276"/>
    </source>
</evidence>
<evidence type="ECO:0000256" key="1">
    <source>
        <dbReference type="SAM" id="MobiDB-lite"/>
    </source>
</evidence>
<accession>A0AAV7W9Q3</accession>
<dbReference type="Proteomes" id="UP001066276">
    <property type="component" value="Chromosome 1_2"/>
</dbReference>
<proteinExistence type="predicted"/>
<evidence type="ECO:0000313" key="2">
    <source>
        <dbReference type="EMBL" id="KAJ1209590.1"/>
    </source>
</evidence>
<feature type="region of interest" description="Disordered" evidence="1">
    <location>
        <begin position="109"/>
        <end position="133"/>
    </location>
</feature>
<sequence length="176" mass="19481">MCGRGVRARVRTGLARGRGGEVQTGVAEYTGADRQRKTGAPRDDTDPERIPGHGYRSQNLKQIERCTGGHRHIDIFVDITAYISRPIPAHKIRDSTIKRYIEIKLPRKLQRDRSSNTDTCRDKPRSTDTETHTDAAVGEVPSCWPMPANPLGMCHRPLVGPNHRSVGSGGSSIGYR</sequence>
<protein>
    <submittedName>
        <fullName evidence="2">Uncharacterized protein</fullName>
    </submittedName>
</protein>
<dbReference type="EMBL" id="JANPWB010000002">
    <property type="protein sequence ID" value="KAJ1209590.1"/>
    <property type="molecule type" value="Genomic_DNA"/>
</dbReference>
<organism evidence="2 3">
    <name type="scientific">Pleurodeles waltl</name>
    <name type="common">Iberian ribbed newt</name>
    <dbReference type="NCBI Taxonomy" id="8319"/>
    <lineage>
        <taxon>Eukaryota</taxon>
        <taxon>Metazoa</taxon>
        <taxon>Chordata</taxon>
        <taxon>Craniata</taxon>
        <taxon>Vertebrata</taxon>
        <taxon>Euteleostomi</taxon>
        <taxon>Amphibia</taxon>
        <taxon>Batrachia</taxon>
        <taxon>Caudata</taxon>
        <taxon>Salamandroidea</taxon>
        <taxon>Salamandridae</taxon>
        <taxon>Pleurodelinae</taxon>
        <taxon>Pleurodeles</taxon>
    </lineage>
</organism>
<comment type="caution">
    <text evidence="2">The sequence shown here is derived from an EMBL/GenBank/DDBJ whole genome shotgun (WGS) entry which is preliminary data.</text>
</comment>
<keyword evidence="3" id="KW-1185">Reference proteome</keyword>
<reference evidence="2" key="1">
    <citation type="journal article" date="2022" name="bioRxiv">
        <title>Sequencing and chromosome-scale assembly of the giantPleurodeles waltlgenome.</title>
        <authorList>
            <person name="Brown T."/>
            <person name="Elewa A."/>
            <person name="Iarovenko S."/>
            <person name="Subramanian E."/>
            <person name="Araus A.J."/>
            <person name="Petzold A."/>
            <person name="Susuki M."/>
            <person name="Suzuki K.-i.T."/>
            <person name="Hayashi T."/>
            <person name="Toyoda A."/>
            <person name="Oliveira C."/>
            <person name="Osipova E."/>
            <person name="Leigh N.D."/>
            <person name="Simon A."/>
            <person name="Yun M.H."/>
        </authorList>
    </citation>
    <scope>NUCLEOTIDE SEQUENCE</scope>
    <source>
        <strain evidence="2">20211129_DDA</strain>
        <tissue evidence="2">Liver</tissue>
    </source>
</reference>
<feature type="compositionally biased region" description="Basic and acidic residues" evidence="1">
    <location>
        <begin position="31"/>
        <end position="51"/>
    </location>
</feature>